<name>A0A8D8ZE90_9HEMI</name>
<dbReference type="AlphaFoldDB" id="A0A8D8ZE90"/>
<dbReference type="EMBL" id="HBUF01469219">
    <property type="protein sequence ID" value="CAG6744547.1"/>
    <property type="molecule type" value="Transcribed_RNA"/>
</dbReference>
<feature type="transmembrane region" description="Helical" evidence="1">
    <location>
        <begin position="51"/>
        <end position="73"/>
    </location>
</feature>
<evidence type="ECO:0000313" key="2">
    <source>
        <dbReference type="EMBL" id="CAG6744546.1"/>
    </source>
</evidence>
<accession>A0A8D8ZE90</accession>
<proteinExistence type="predicted"/>
<feature type="transmembrane region" description="Helical" evidence="1">
    <location>
        <begin position="85"/>
        <end position="105"/>
    </location>
</feature>
<sequence length="106" mass="12196">MQNCSSLVQTVQKLKGVGGSDFLNALYIYLLSFRSLPLFVSLLYFPSHYLLFSYVNILIMLTCFVPISQYNILTPYRYLLSTLSFPPSFSSILPFLLPLSLQYIMF</sequence>
<keyword evidence="1" id="KW-0812">Transmembrane</keyword>
<protein>
    <submittedName>
        <fullName evidence="2">Uncharacterized protein</fullName>
    </submittedName>
</protein>
<evidence type="ECO:0000256" key="1">
    <source>
        <dbReference type="SAM" id="Phobius"/>
    </source>
</evidence>
<organism evidence="2">
    <name type="scientific">Cacopsylla melanoneura</name>
    <dbReference type="NCBI Taxonomy" id="428564"/>
    <lineage>
        <taxon>Eukaryota</taxon>
        <taxon>Metazoa</taxon>
        <taxon>Ecdysozoa</taxon>
        <taxon>Arthropoda</taxon>
        <taxon>Hexapoda</taxon>
        <taxon>Insecta</taxon>
        <taxon>Pterygota</taxon>
        <taxon>Neoptera</taxon>
        <taxon>Paraneoptera</taxon>
        <taxon>Hemiptera</taxon>
        <taxon>Sternorrhyncha</taxon>
        <taxon>Psylloidea</taxon>
        <taxon>Psyllidae</taxon>
        <taxon>Psyllinae</taxon>
        <taxon>Cacopsylla</taxon>
    </lineage>
</organism>
<reference evidence="2" key="1">
    <citation type="submission" date="2021-05" db="EMBL/GenBank/DDBJ databases">
        <authorList>
            <person name="Alioto T."/>
            <person name="Alioto T."/>
            <person name="Gomez Garrido J."/>
        </authorList>
    </citation>
    <scope>NUCLEOTIDE SEQUENCE</scope>
</reference>
<keyword evidence="1" id="KW-0472">Membrane</keyword>
<keyword evidence="1" id="KW-1133">Transmembrane helix</keyword>
<dbReference type="EMBL" id="HBUF01469218">
    <property type="protein sequence ID" value="CAG6744546.1"/>
    <property type="molecule type" value="Transcribed_RNA"/>
</dbReference>
<feature type="transmembrane region" description="Helical" evidence="1">
    <location>
        <begin position="22"/>
        <end position="45"/>
    </location>
</feature>